<accession>A0A0C3DAB5</accession>
<protein>
    <recommendedName>
        <fullName evidence="1">Heterokaryon incompatibility domain-containing protein</fullName>
    </recommendedName>
</protein>
<dbReference type="PANTHER" id="PTHR10622">
    <property type="entry name" value="HET DOMAIN-CONTAINING PROTEIN"/>
    <property type="match status" value="1"/>
</dbReference>
<dbReference type="STRING" id="1036808.A0A0C3DAB5"/>
<dbReference type="AlphaFoldDB" id="A0A0C3DAB5"/>
<gene>
    <name evidence="2" type="ORF">SCLCIDRAFT_1222869</name>
</gene>
<feature type="domain" description="Heterokaryon incompatibility" evidence="1">
    <location>
        <begin position="37"/>
        <end position="137"/>
    </location>
</feature>
<organism evidence="2 3">
    <name type="scientific">Scleroderma citrinum Foug A</name>
    <dbReference type="NCBI Taxonomy" id="1036808"/>
    <lineage>
        <taxon>Eukaryota</taxon>
        <taxon>Fungi</taxon>
        <taxon>Dikarya</taxon>
        <taxon>Basidiomycota</taxon>
        <taxon>Agaricomycotina</taxon>
        <taxon>Agaricomycetes</taxon>
        <taxon>Agaricomycetidae</taxon>
        <taxon>Boletales</taxon>
        <taxon>Sclerodermatineae</taxon>
        <taxon>Sclerodermataceae</taxon>
        <taxon>Scleroderma</taxon>
    </lineage>
</organism>
<dbReference type="EMBL" id="KN822183">
    <property type="protein sequence ID" value="KIM53334.1"/>
    <property type="molecule type" value="Genomic_DNA"/>
</dbReference>
<sequence length="411" mass="47044">MRLINVNAFLDFENERLTRHTTLLVDIYGADLAVIEYAILSHCWGAPAEEVQFKEMQGLARMGKAKRKKLRERIGYQKILKSCEQAFKDKLDWVWVDTCCINKESSAELSEAINSMFRWYESSKRCYAYLHDISDSAFPSEEDQETFGQFNGWPKWFTRGWTLQELIAPRDIQFFNRTWDCIGDKKGLASTLTKVTRVPEAILKEGLSSARPSVAQIMSWAADRKTTREEDRAYSLLGLLGVYMPMLYGEAKNAFQRLQLETIRKSNDHSIFAWDHSGDIGRIGSVLADDPSFFRDCQDIDKLDPDEFISRLQIEPLFTEKEMRKVSPKRFLTFSVTNGGIEISLPVAPYCGTPSILRAWLACSCYYHATPMTIDLAASKSNYYRYFGVVDGIARPLLTMDSSFVASFPVR</sequence>
<dbReference type="HOGENOM" id="CLU_000288_138_0_1"/>
<name>A0A0C3DAB5_9AGAM</name>
<evidence type="ECO:0000313" key="2">
    <source>
        <dbReference type="EMBL" id="KIM53334.1"/>
    </source>
</evidence>
<reference evidence="2 3" key="1">
    <citation type="submission" date="2014-04" db="EMBL/GenBank/DDBJ databases">
        <authorList>
            <consortium name="DOE Joint Genome Institute"/>
            <person name="Kuo A."/>
            <person name="Kohler A."/>
            <person name="Nagy L.G."/>
            <person name="Floudas D."/>
            <person name="Copeland A."/>
            <person name="Barry K.W."/>
            <person name="Cichocki N."/>
            <person name="Veneault-Fourrey C."/>
            <person name="LaButti K."/>
            <person name="Lindquist E.A."/>
            <person name="Lipzen A."/>
            <person name="Lundell T."/>
            <person name="Morin E."/>
            <person name="Murat C."/>
            <person name="Sun H."/>
            <person name="Tunlid A."/>
            <person name="Henrissat B."/>
            <person name="Grigoriev I.V."/>
            <person name="Hibbett D.S."/>
            <person name="Martin F."/>
            <person name="Nordberg H.P."/>
            <person name="Cantor M.N."/>
            <person name="Hua S.X."/>
        </authorList>
    </citation>
    <scope>NUCLEOTIDE SEQUENCE [LARGE SCALE GENOMIC DNA]</scope>
    <source>
        <strain evidence="2 3">Foug A</strain>
    </source>
</reference>
<evidence type="ECO:0000259" key="1">
    <source>
        <dbReference type="Pfam" id="PF06985"/>
    </source>
</evidence>
<dbReference type="PANTHER" id="PTHR10622:SF10">
    <property type="entry name" value="HET DOMAIN-CONTAINING PROTEIN"/>
    <property type="match status" value="1"/>
</dbReference>
<proteinExistence type="predicted"/>
<dbReference type="InParanoid" id="A0A0C3DAB5"/>
<dbReference type="Pfam" id="PF06985">
    <property type="entry name" value="HET"/>
    <property type="match status" value="1"/>
</dbReference>
<reference evidence="3" key="2">
    <citation type="submission" date="2015-01" db="EMBL/GenBank/DDBJ databases">
        <title>Evolutionary Origins and Diversification of the Mycorrhizal Mutualists.</title>
        <authorList>
            <consortium name="DOE Joint Genome Institute"/>
            <consortium name="Mycorrhizal Genomics Consortium"/>
            <person name="Kohler A."/>
            <person name="Kuo A."/>
            <person name="Nagy L.G."/>
            <person name="Floudas D."/>
            <person name="Copeland A."/>
            <person name="Barry K.W."/>
            <person name="Cichocki N."/>
            <person name="Veneault-Fourrey C."/>
            <person name="LaButti K."/>
            <person name="Lindquist E.A."/>
            <person name="Lipzen A."/>
            <person name="Lundell T."/>
            <person name="Morin E."/>
            <person name="Murat C."/>
            <person name="Riley R."/>
            <person name="Ohm R."/>
            <person name="Sun H."/>
            <person name="Tunlid A."/>
            <person name="Henrissat B."/>
            <person name="Grigoriev I.V."/>
            <person name="Hibbett D.S."/>
            <person name="Martin F."/>
        </authorList>
    </citation>
    <scope>NUCLEOTIDE SEQUENCE [LARGE SCALE GENOMIC DNA]</scope>
    <source>
        <strain evidence="3">Foug A</strain>
    </source>
</reference>
<dbReference type="Proteomes" id="UP000053989">
    <property type="component" value="Unassembled WGS sequence"/>
</dbReference>
<dbReference type="InterPro" id="IPR010730">
    <property type="entry name" value="HET"/>
</dbReference>
<keyword evidence="3" id="KW-1185">Reference proteome</keyword>
<dbReference type="OrthoDB" id="2663903at2759"/>
<evidence type="ECO:0000313" key="3">
    <source>
        <dbReference type="Proteomes" id="UP000053989"/>
    </source>
</evidence>